<feature type="binding site" evidence="5">
    <location>
        <begin position="290"/>
        <end position="296"/>
    </location>
    <ligand>
        <name>S-adenosyl-L-methionine</name>
        <dbReference type="ChEBI" id="CHEBI:59789"/>
    </ligand>
</feature>
<feature type="binding site" evidence="5">
    <location>
        <position position="362"/>
    </location>
    <ligand>
        <name>S-adenosyl-L-methionine</name>
        <dbReference type="ChEBI" id="CHEBI:59789"/>
    </ligand>
</feature>
<feature type="active site" description="Nucleophile" evidence="5">
    <location>
        <position position="415"/>
    </location>
</feature>
<organism evidence="7 8">
    <name type="scientific">Schaalia cardiffensis F0333</name>
    <dbReference type="NCBI Taxonomy" id="888050"/>
    <lineage>
        <taxon>Bacteria</taxon>
        <taxon>Bacillati</taxon>
        <taxon>Actinomycetota</taxon>
        <taxon>Actinomycetes</taxon>
        <taxon>Actinomycetales</taxon>
        <taxon>Actinomycetaceae</taxon>
        <taxon>Schaalia</taxon>
    </lineage>
</organism>
<keyword evidence="3 5" id="KW-0949">S-adenosyl-L-methionine</keyword>
<feature type="binding site" evidence="5">
    <location>
        <position position="340"/>
    </location>
    <ligand>
        <name>S-adenosyl-L-methionine</name>
        <dbReference type="ChEBI" id="CHEBI:59789"/>
    </ligand>
</feature>
<protein>
    <submittedName>
        <fullName evidence="7">Ribosomal RNA small subunit methyltransferase B</fullName>
        <ecNumber evidence="7">2.1.1.-</ecNumber>
    </submittedName>
</protein>
<dbReference type="PRINTS" id="PR02008">
    <property type="entry name" value="RCMTFAMILY"/>
</dbReference>
<keyword evidence="8" id="KW-1185">Reference proteome</keyword>
<name>N6W5W9_9ACTO</name>
<dbReference type="eggNOG" id="COG0781">
    <property type="taxonomic scope" value="Bacteria"/>
</dbReference>
<sequence length="491" mass="53111">MGTRKYSDGYRALRDADAPRRIAFDVLMQVERDGAFGNIALAKALRQARQHERIDARDAAFASELVNGTLRGRGRLDAVLARYLTRPIDELDLPVAVLLRLGAHQLLNMRVPDHAAVSTTVDLARMNLTDGPTRMVNAVLRSITREEEGAIEEALDQIEDPIERLGALTSHPTWMVEAFSQALTAHGYSSDELEALLEGDNIAPHVTLVARPGLIEAEELADEAEEVLDTRVAMGTVSSRAVLIESGDPAALESIRSGAAGVQDEGSQLSALIAAAAPLEGPDVSWLDLCAGPGGKAALLGALARQRQAHLVANELHPHRARLVERACRRLDNVDVVSSDGRSFGGRNTSWALGSFDRVVVDAPCSGMGSMRRRPESRWRRSQADVGELVILQAQLLRRARDLVRPGGVLTYITCSPHKEETVDQLEALLSEGGLELLDTVAIAEDLVPMSLEIPEGAGLVAGAKGRSLQLWEHRHGTDLMFIAALRRVGE</sequence>
<evidence type="ECO:0000259" key="6">
    <source>
        <dbReference type="PROSITE" id="PS51686"/>
    </source>
</evidence>
<evidence type="ECO:0000313" key="7">
    <source>
        <dbReference type="EMBL" id="ENO17900.1"/>
    </source>
</evidence>
<gene>
    <name evidence="7" type="primary">rsmB</name>
    <name evidence="7" type="ORF">HMPREF9004_1391</name>
</gene>
<feature type="binding site" evidence="5">
    <location>
        <position position="315"/>
    </location>
    <ligand>
        <name>S-adenosyl-L-methionine</name>
        <dbReference type="ChEBI" id="CHEBI:59789"/>
    </ligand>
</feature>
<dbReference type="PANTHER" id="PTHR22807">
    <property type="entry name" value="NOP2 YEAST -RELATED NOL1/NOP2/FMU SUN DOMAIN-CONTAINING"/>
    <property type="match status" value="1"/>
</dbReference>
<dbReference type="SUPFAM" id="SSF53335">
    <property type="entry name" value="S-adenosyl-L-methionine-dependent methyltransferases"/>
    <property type="match status" value="1"/>
</dbReference>
<dbReference type="PANTHER" id="PTHR22807:SF53">
    <property type="entry name" value="RIBOSOMAL RNA SMALL SUBUNIT METHYLTRANSFERASE B-RELATED"/>
    <property type="match status" value="1"/>
</dbReference>
<keyword evidence="2 5" id="KW-0808">Transferase</keyword>
<dbReference type="Proteomes" id="UP000013015">
    <property type="component" value="Unassembled WGS sequence"/>
</dbReference>
<dbReference type="HOGENOM" id="CLU_005316_0_3_11"/>
<dbReference type="PATRIC" id="fig|888050.3.peg.1329"/>
<dbReference type="GO" id="GO:0006355">
    <property type="term" value="P:regulation of DNA-templated transcription"/>
    <property type="evidence" value="ECO:0007669"/>
    <property type="project" value="InterPro"/>
</dbReference>
<dbReference type="InterPro" id="IPR029063">
    <property type="entry name" value="SAM-dependent_MTases_sf"/>
</dbReference>
<dbReference type="GO" id="GO:0003723">
    <property type="term" value="F:RNA binding"/>
    <property type="evidence" value="ECO:0007669"/>
    <property type="project" value="UniProtKB-UniRule"/>
</dbReference>
<dbReference type="AlphaFoldDB" id="N6W5W9"/>
<feature type="domain" description="SAM-dependent MTase RsmB/NOP-type" evidence="6">
    <location>
        <begin position="196"/>
        <end position="489"/>
    </location>
</feature>
<comment type="similarity">
    <text evidence="5">Belongs to the class I-like SAM-binding methyltransferase superfamily. RsmB/NOP family.</text>
</comment>
<dbReference type="eggNOG" id="COG0144">
    <property type="taxonomic scope" value="Bacteria"/>
</dbReference>
<dbReference type="InterPro" id="IPR049560">
    <property type="entry name" value="MeTrfase_RsmB-F_NOP2_cat"/>
</dbReference>
<dbReference type="Gene3D" id="3.40.50.150">
    <property type="entry name" value="Vaccinia Virus protein VP39"/>
    <property type="match status" value="1"/>
</dbReference>
<keyword evidence="1 5" id="KW-0489">Methyltransferase</keyword>
<keyword evidence="4 5" id="KW-0694">RNA-binding</keyword>
<dbReference type="PROSITE" id="PS51686">
    <property type="entry name" value="SAM_MT_RSMB_NOP"/>
    <property type="match status" value="1"/>
</dbReference>
<reference evidence="7 8" key="1">
    <citation type="submission" date="2013-03" db="EMBL/GenBank/DDBJ databases">
        <title>Reference genome for the Human Microbiome Project.</title>
        <authorList>
            <person name="Aqrawi P."/>
            <person name="Ayvaz T."/>
            <person name="Bess C."/>
            <person name="Blankenburg K."/>
            <person name="Coyle M."/>
            <person name="Deng J."/>
            <person name="Forbes L."/>
            <person name="Fowler G."/>
            <person name="Francisco L."/>
            <person name="Fu Q."/>
            <person name="Gibbs R."/>
            <person name="Gross S."/>
            <person name="Gubbala S."/>
            <person name="Hale W."/>
            <person name="Hemphill L."/>
            <person name="Highlander S."/>
            <person name="Hirani K."/>
            <person name="Jackson L."/>
            <person name="Jakkamsetti A."/>
            <person name="Javaid M."/>
            <person name="Jayaseelan J.C."/>
            <person name="Jiang H."/>
            <person name="Joshi V."/>
            <person name="Korchina V."/>
            <person name="Kovar C."/>
            <person name="Lara F."/>
            <person name="Lee S."/>
            <person name="Liu Y."/>
            <person name="Mata R."/>
            <person name="Mathew T."/>
            <person name="Munidasa M."/>
            <person name="Muzny D."/>
            <person name="Nazareth L."/>
            <person name="Ngo R."/>
            <person name="Nguyen L."/>
            <person name="Nguyen N."/>
            <person name="Okwuonu G."/>
            <person name="Ongeri F."/>
            <person name="Palculict T."/>
            <person name="Patil S."/>
            <person name="Petrosino J."/>
            <person name="Pham C."/>
            <person name="Pham P."/>
            <person name="Pu L.-L."/>
            <person name="Qin X."/>
            <person name="Qu J."/>
            <person name="Reid J."/>
            <person name="Ross M."/>
            <person name="Ruth R."/>
            <person name="Saada N."/>
            <person name="San Lucas F."/>
            <person name="Santibanez J."/>
            <person name="Shang Y."/>
            <person name="Simmons D."/>
            <person name="Song X.-Z."/>
            <person name="Tang L.-Y."/>
            <person name="Thornton R."/>
            <person name="Warren J."/>
            <person name="Weissenberger G."/>
            <person name="Wilczek-Boney K."/>
            <person name="Worley K."/>
            <person name="Youmans B."/>
            <person name="Zhang J."/>
            <person name="Zhang L."/>
            <person name="Zhao Z."/>
            <person name="Zhou C."/>
            <person name="Zhu D."/>
            <person name="Zhu Y."/>
        </authorList>
    </citation>
    <scope>NUCLEOTIDE SEQUENCE [LARGE SCALE GENOMIC DNA]</scope>
    <source>
        <strain evidence="7 8">F0333</strain>
    </source>
</reference>
<dbReference type="GO" id="GO:0001510">
    <property type="term" value="P:RNA methylation"/>
    <property type="evidence" value="ECO:0007669"/>
    <property type="project" value="InterPro"/>
</dbReference>
<evidence type="ECO:0000256" key="1">
    <source>
        <dbReference type="ARBA" id="ARBA00022603"/>
    </source>
</evidence>
<accession>N6W5W9</accession>
<dbReference type="Pfam" id="PF01189">
    <property type="entry name" value="Methyltr_RsmB-F"/>
    <property type="match status" value="1"/>
</dbReference>
<dbReference type="CDD" id="cd02440">
    <property type="entry name" value="AdoMet_MTases"/>
    <property type="match status" value="1"/>
</dbReference>
<dbReference type="EC" id="2.1.1.-" evidence="7"/>
<evidence type="ECO:0000313" key="8">
    <source>
        <dbReference type="Proteomes" id="UP000013015"/>
    </source>
</evidence>
<comment type="caution">
    <text evidence="7">The sequence shown here is derived from an EMBL/GenBank/DDBJ whole genome shotgun (WGS) entry which is preliminary data.</text>
</comment>
<dbReference type="InterPro" id="IPR001678">
    <property type="entry name" value="MeTrfase_RsmB-F_NOP2_dom"/>
</dbReference>
<evidence type="ECO:0000256" key="3">
    <source>
        <dbReference type="ARBA" id="ARBA00022691"/>
    </source>
</evidence>
<dbReference type="OrthoDB" id="9810297at2"/>
<evidence type="ECO:0000256" key="2">
    <source>
        <dbReference type="ARBA" id="ARBA00022679"/>
    </source>
</evidence>
<dbReference type="SUPFAM" id="SSF48013">
    <property type="entry name" value="NusB-like"/>
    <property type="match status" value="1"/>
</dbReference>
<dbReference type="STRING" id="888050.HMPREF9004_1391"/>
<evidence type="ECO:0000256" key="5">
    <source>
        <dbReference type="PROSITE-ProRule" id="PRU01023"/>
    </source>
</evidence>
<proteinExistence type="inferred from homology"/>
<dbReference type="InterPro" id="IPR035926">
    <property type="entry name" value="NusB-like_sf"/>
</dbReference>
<dbReference type="GO" id="GO:0008173">
    <property type="term" value="F:RNA methyltransferase activity"/>
    <property type="evidence" value="ECO:0007669"/>
    <property type="project" value="InterPro"/>
</dbReference>
<dbReference type="InterPro" id="IPR006027">
    <property type="entry name" value="NusB_RsmB_TIM44"/>
</dbReference>
<dbReference type="InterPro" id="IPR023267">
    <property type="entry name" value="RCMT"/>
</dbReference>
<dbReference type="Gene3D" id="1.10.940.10">
    <property type="entry name" value="NusB-like"/>
    <property type="match status" value="1"/>
</dbReference>
<dbReference type="RefSeq" id="WP_005963670.1">
    <property type="nucleotide sequence ID" value="NZ_CP040505.1"/>
</dbReference>
<evidence type="ECO:0000256" key="4">
    <source>
        <dbReference type="ARBA" id="ARBA00022884"/>
    </source>
</evidence>
<dbReference type="Pfam" id="PF01029">
    <property type="entry name" value="NusB"/>
    <property type="match status" value="1"/>
</dbReference>
<dbReference type="EMBL" id="AQHZ01000023">
    <property type="protein sequence ID" value="ENO17900.1"/>
    <property type="molecule type" value="Genomic_DNA"/>
</dbReference>